<dbReference type="AlphaFoldDB" id="A0A371HVK7"/>
<evidence type="ECO:0000259" key="1">
    <source>
        <dbReference type="Pfam" id="PF24626"/>
    </source>
</evidence>
<evidence type="ECO:0000313" key="3">
    <source>
        <dbReference type="Proteomes" id="UP000257109"/>
    </source>
</evidence>
<accession>A0A371HVK7</accession>
<protein>
    <submittedName>
        <fullName evidence="2">Mitochondrial protein</fullName>
    </submittedName>
</protein>
<gene>
    <name evidence="2" type="ORF">CR513_09226</name>
</gene>
<proteinExistence type="predicted"/>
<reference evidence="2" key="1">
    <citation type="submission" date="2018-05" db="EMBL/GenBank/DDBJ databases">
        <title>Draft genome of Mucuna pruriens seed.</title>
        <authorList>
            <person name="Nnadi N.E."/>
            <person name="Vos R."/>
            <person name="Hasami M.H."/>
            <person name="Devisetty U.K."/>
            <person name="Aguiy J.C."/>
        </authorList>
    </citation>
    <scope>NUCLEOTIDE SEQUENCE [LARGE SCALE GENOMIC DNA]</scope>
    <source>
        <strain evidence="2">JCA_2017</strain>
    </source>
</reference>
<keyword evidence="3" id="KW-1185">Reference proteome</keyword>
<dbReference type="InterPro" id="IPR052160">
    <property type="entry name" value="Gypsy_RT_Integrase-like"/>
</dbReference>
<name>A0A371HVK7_MUCPR</name>
<dbReference type="Pfam" id="PF24626">
    <property type="entry name" value="SH3_Tf2-1"/>
    <property type="match status" value="1"/>
</dbReference>
<feature type="non-terminal residue" evidence="2">
    <location>
        <position position="1"/>
    </location>
</feature>
<dbReference type="Proteomes" id="UP000257109">
    <property type="component" value="Unassembled WGS sequence"/>
</dbReference>
<dbReference type="OrthoDB" id="543541at2759"/>
<feature type="domain" description="Tf2-1-like SH3-like" evidence="1">
    <location>
        <begin position="677"/>
        <end position="724"/>
    </location>
</feature>
<organism evidence="2 3">
    <name type="scientific">Mucuna pruriens</name>
    <name type="common">Velvet bean</name>
    <name type="synonym">Dolichos pruriens</name>
    <dbReference type="NCBI Taxonomy" id="157652"/>
    <lineage>
        <taxon>Eukaryota</taxon>
        <taxon>Viridiplantae</taxon>
        <taxon>Streptophyta</taxon>
        <taxon>Embryophyta</taxon>
        <taxon>Tracheophyta</taxon>
        <taxon>Spermatophyta</taxon>
        <taxon>Magnoliopsida</taxon>
        <taxon>eudicotyledons</taxon>
        <taxon>Gunneridae</taxon>
        <taxon>Pentapetalae</taxon>
        <taxon>rosids</taxon>
        <taxon>fabids</taxon>
        <taxon>Fabales</taxon>
        <taxon>Fabaceae</taxon>
        <taxon>Papilionoideae</taxon>
        <taxon>50 kb inversion clade</taxon>
        <taxon>NPAAA clade</taxon>
        <taxon>indigoferoid/millettioid clade</taxon>
        <taxon>Phaseoleae</taxon>
        <taxon>Mucuna</taxon>
    </lineage>
</organism>
<evidence type="ECO:0000313" key="2">
    <source>
        <dbReference type="EMBL" id="RDY06734.1"/>
    </source>
</evidence>
<comment type="caution">
    <text evidence="2">The sequence shown here is derived from an EMBL/GenBank/DDBJ whole genome shotgun (WGS) entry which is preliminary data.</text>
</comment>
<sequence length="814" mass="93976">MSPDSFSVAFALLDSSWVPGLDKFVAVIRAHSHPYFDLLHLSFEANIDGLDFFLVGKGGWDNTGCMDPRSTQQAAVRKVSLGKTFREEPLSNSTRVNKWPKHLTDMLRALLCPLPSIGISSSKMKGRHSSIAEMSSLITDKSFRHTEPEKNIGLQEIHNHFYCLYPLRNSPPGAERRKCRTERNLASEMHLRMCLTGIWKQQGKCICQQTMANSGPSTKVVHQGSRLKLALSRLFLFIWAESMVQDAFCKHVSKVSAYTVKSSIKTSMHSSNKSKKMLSIHLRNVLRALQSPNDILTCQQKTWMGQLRLAKRSSIMDGSTRTRRCIPDAKFLSILHFCLSTPGDGYYGSTRTSRKVLNCGFYWPTIYRDAYKFVSAYKQCQRARMAISRRNEMPQQPILSYEIFYVWGIDFMGLFLISNGYSYILLVVDYAIATRTNDAKVVVDFLYYRNWRSYAWRPMRTPVSINRSQILRKEFKVDQKKLIASKLRSRWDGPFVITNIFPYGVVELRVEASNKIFQANGHQLKHFHESPTQVLGEVETNTLHREQKEKLLKVLRQHKKLIRWKLSDLPRINPSICTHRILMEEEAHPIRQQQRRLNPSILDVVKKELVYGFNPLIHLDLLPLLDVASRLNEDQLSKAQFVKKLHERARSHIEKKVGQYAKQANRGRKEKAFERRDLVCVHLRKERFPKLRQSKLLLRGDGPFKILKRVNDNSYIVIYPKSMGIYLTTTNFEDKFFSKKESDAYMGEHTQGYQRGMNEEVNPTLGGPMTRGRLKRIQGQAQSYELKSGLIHLLPKFHGLAGEDPHKHLKEFPL</sequence>
<dbReference type="PANTHER" id="PTHR47266">
    <property type="entry name" value="ENDONUCLEASE-RELATED"/>
    <property type="match status" value="1"/>
</dbReference>
<dbReference type="Gene3D" id="1.10.340.70">
    <property type="match status" value="1"/>
</dbReference>
<dbReference type="EMBL" id="QJKJ01001627">
    <property type="protein sequence ID" value="RDY06734.1"/>
    <property type="molecule type" value="Genomic_DNA"/>
</dbReference>
<dbReference type="InterPro" id="IPR056924">
    <property type="entry name" value="SH3_Tf2-1"/>
</dbReference>